<dbReference type="EMBL" id="QASA01000001">
    <property type="protein sequence ID" value="RDC65646.1"/>
    <property type="molecule type" value="Genomic_DNA"/>
</dbReference>
<keyword evidence="3" id="KW-1185">Reference proteome</keyword>
<evidence type="ECO:0000313" key="3">
    <source>
        <dbReference type="Proteomes" id="UP000253919"/>
    </source>
</evidence>
<proteinExistence type="predicted"/>
<dbReference type="OrthoDB" id="595154at2"/>
<dbReference type="PANTHER" id="PTHR34610">
    <property type="entry name" value="SSL7007 PROTEIN"/>
    <property type="match status" value="1"/>
</dbReference>
<name>A0A369QQS4_9BACT</name>
<comment type="caution">
    <text evidence="2">The sequence shown here is derived from an EMBL/GenBank/DDBJ whole genome shotgun (WGS) entry which is preliminary data.</text>
</comment>
<dbReference type="RefSeq" id="WP_115374627.1">
    <property type="nucleotide sequence ID" value="NZ_QASA01000001.1"/>
</dbReference>
<dbReference type="PANTHER" id="PTHR34610:SF3">
    <property type="entry name" value="SSL7007 PROTEIN"/>
    <property type="match status" value="1"/>
</dbReference>
<organism evidence="2 3">
    <name type="scientific">Adhaeribacter pallidiroseus</name>
    <dbReference type="NCBI Taxonomy" id="2072847"/>
    <lineage>
        <taxon>Bacteria</taxon>
        <taxon>Pseudomonadati</taxon>
        <taxon>Bacteroidota</taxon>
        <taxon>Cytophagia</taxon>
        <taxon>Cytophagales</taxon>
        <taxon>Hymenobacteraceae</taxon>
        <taxon>Adhaeribacter</taxon>
    </lineage>
</organism>
<dbReference type="InterPro" id="IPR029060">
    <property type="entry name" value="PIN-like_dom_sf"/>
</dbReference>
<gene>
    <name evidence="2" type="ORF">AHMF7616_04276</name>
</gene>
<feature type="domain" description="PIN" evidence="1">
    <location>
        <begin position="3"/>
        <end position="113"/>
    </location>
</feature>
<dbReference type="InterPro" id="IPR002716">
    <property type="entry name" value="PIN_dom"/>
</dbReference>
<dbReference type="Proteomes" id="UP000253919">
    <property type="component" value="Unassembled WGS sequence"/>
</dbReference>
<evidence type="ECO:0000259" key="1">
    <source>
        <dbReference type="Pfam" id="PF13470"/>
    </source>
</evidence>
<dbReference type="NCBIfam" id="TIGR00305">
    <property type="entry name" value="putative toxin-antitoxin system toxin component, PIN family"/>
    <property type="match status" value="1"/>
</dbReference>
<reference evidence="2 3" key="1">
    <citation type="submission" date="2018-04" db="EMBL/GenBank/DDBJ databases">
        <title>Adhaeribacter sp. HMF7616 genome sequencing and assembly.</title>
        <authorList>
            <person name="Kang H."/>
            <person name="Kang J."/>
            <person name="Cha I."/>
            <person name="Kim H."/>
            <person name="Joh K."/>
        </authorList>
    </citation>
    <scope>NUCLEOTIDE SEQUENCE [LARGE SCALE GENOMIC DNA]</scope>
    <source>
        <strain evidence="2 3">HMF7616</strain>
    </source>
</reference>
<dbReference type="InterPro" id="IPR002850">
    <property type="entry name" value="PIN_toxin-like"/>
</dbReference>
<protein>
    <recommendedName>
        <fullName evidence="1">PIN domain-containing protein</fullName>
    </recommendedName>
</protein>
<evidence type="ECO:0000313" key="2">
    <source>
        <dbReference type="EMBL" id="RDC65646.1"/>
    </source>
</evidence>
<dbReference type="AlphaFoldDB" id="A0A369QQS4"/>
<dbReference type="SUPFAM" id="SSF88723">
    <property type="entry name" value="PIN domain-like"/>
    <property type="match status" value="1"/>
</dbReference>
<sequence length="138" mass="15934">MQKIILDTNVIVSALISNSVPTKILYNLVFKQLVNPCLLTEIFTEYIEVLGREKFSRIYAFKIKAEVVLAKLKDLSSFYQTNRKVEVLTDTSDNKFLELAAVSSADYLITGNTLDFTITEFEYTKIVTPREYWDNYKP</sequence>
<dbReference type="Pfam" id="PF13470">
    <property type="entry name" value="PIN_3"/>
    <property type="match status" value="1"/>
</dbReference>
<accession>A0A369QQS4</accession>